<evidence type="ECO:0000256" key="3">
    <source>
        <dbReference type="ARBA" id="ARBA00022786"/>
    </source>
</evidence>
<dbReference type="CDD" id="cd09923">
    <property type="entry name" value="SH2_SOCS_family"/>
    <property type="match status" value="1"/>
</dbReference>
<evidence type="ECO:0000256" key="4">
    <source>
        <dbReference type="ARBA" id="ARBA00022999"/>
    </source>
</evidence>
<dbReference type="EnsemblMetazoa" id="SMAR006428-RA">
    <property type="protein sequence ID" value="SMAR006428-PA"/>
    <property type="gene ID" value="SMAR006428"/>
</dbReference>
<feature type="domain" description="SOCS box" evidence="7">
    <location>
        <begin position="202"/>
        <end position="252"/>
    </location>
</feature>
<dbReference type="STRING" id="126957.T1IYW0"/>
<dbReference type="eggNOG" id="KOG4566">
    <property type="taxonomic scope" value="Eukaryota"/>
</dbReference>
<dbReference type="Proteomes" id="UP000014500">
    <property type="component" value="Unassembled WGS sequence"/>
</dbReference>
<feature type="domain" description="SH2" evidence="6">
    <location>
        <begin position="95"/>
        <end position="207"/>
    </location>
</feature>
<dbReference type="PANTHER" id="PTHR10155:SF16">
    <property type="entry name" value="SUPPRESSOR OF CYTOKINE SIGNALING 2"/>
    <property type="match status" value="1"/>
</dbReference>
<organism evidence="8 9">
    <name type="scientific">Strigamia maritima</name>
    <name type="common">European centipede</name>
    <name type="synonym">Geophilus maritimus</name>
    <dbReference type="NCBI Taxonomy" id="126957"/>
    <lineage>
        <taxon>Eukaryota</taxon>
        <taxon>Metazoa</taxon>
        <taxon>Ecdysozoa</taxon>
        <taxon>Arthropoda</taxon>
        <taxon>Myriapoda</taxon>
        <taxon>Chilopoda</taxon>
        <taxon>Pleurostigmophora</taxon>
        <taxon>Geophilomorpha</taxon>
        <taxon>Linotaeniidae</taxon>
        <taxon>Strigamia</taxon>
    </lineage>
</organism>
<dbReference type="EMBL" id="JH431701">
    <property type="status" value="NOT_ANNOTATED_CDS"/>
    <property type="molecule type" value="Genomic_DNA"/>
</dbReference>
<dbReference type="InterPro" id="IPR036036">
    <property type="entry name" value="SOCS_box-like_dom_sf"/>
</dbReference>
<dbReference type="PhylomeDB" id="T1IYW0"/>
<reference evidence="9" key="1">
    <citation type="submission" date="2011-05" db="EMBL/GenBank/DDBJ databases">
        <authorList>
            <person name="Richards S.R."/>
            <person name="Qu J."/>
            <person name="Jiang H."/>
            <person name="Jhangiani S.N."/>
            <person name="Agravi P."/>
            <person name="Goodspeed R."/>
            <person name="Gross S."/>
            <person name="Mandapat C."/>
            <person name="Jackson L."/>
            <person name="Mathew T."/>
            <person name="Pu L."/>
            <person name="Thornton R."/>
            <person name="Saada N."/>
            <person name="Wilczek-Boney K.B."/>
            <person name="Lee S."/>
            <person name="Kovar C."/>
            <person name="Wu Y."/>
            <person name="Scherer S.E."/>
            <person name="Worley K.C."/>
            <person name="Muzny D.M."/>
            <person name="Gibbs R."/>
        </authorList>
    </citation>
    <scope>NUCLEOTIDE SEQUENCE</scope>
    <source>
        <strain evidence="9">Brora</strain>
    </source>
</reference>
<dbReference type="Pfam" id="PF07525">
    <property type="entry name" value="SOCS_box"/>
    <property type="match status" value="1"/>
</dbReference>
<dbReference type="InterPro" id="IPR000980">
    <property type="entry name" value="SH2"/>
</dbReference>
<keyword evidence="4 5" id="KW-0727">SH2 domain</keyword>
<dbReference type="Pfam" id="PF00017">
    <property type="entry name" value="SH2"/>
    <property type="match status" value="1"/>
</dbReference>
<keyword evidence="1" id="KW-0341">Growth regulation</keyword>
<evidence type="ECO:0000256" key="2">
    <source>
        <dbReference type="ARBA" id="ARBA00022700"/>
    </source>
</evidence>
<proteinExistence type="predicted"/>
<evidence type="ECO:0000259" key="6">
    <source>
        <dbReference type="PROSITE" id="PS50001"/>
    </source>
</evidence>
<keyword evidence="9" id="KW-1185">Reference proteome</keyword>
<dbReference type="GO" id="GO:0046854">
    <property type="term" value="P:phosphatidylinositol phosphate biosynthetic process"/>
    <property type="evidence" value="ECO:0007669"/>
    <property type="project" value="TreeGrafter"/>
</dbReference>
<protein>
    <submittedName>
        <fullName evidence="8">Uncharacterized protein</fullName>
    </submittedName>
</protein>
<dbReference type="Gene3D" id="3.30.505.10">
    <property type="entry name" value="SH2 domain"/>
    <property type="match status" value="1"/>
</dbReference>
<keyword evidence="2" id="KW-0734">Signal transduction inhibitor</keyword>
<sequence length="253" mass="29036">MLSNGLNFWETERICLLCFAAEHTYILSSDNDHPIVLTLSNSDMACAKRGPLLPYTAAANPPNPSAAKITHTVLDSTDDIARICDTYRHLQECGFYYEGIYLQDAVKLLEKKPVGTFLVRDSADSRYLFALSVQTERGPTSIRVHYVNGLFRLDAEANLLDNMPHFECVLKLIDYYVNLSQSDKARSHIWLDQNGRRDLHIRLCQPLYCRVRSLQHLCRTRILKSVGEREREMEQLPVPKAITAFLRDYPYPL</sequence>
<dbReference type="SMART" id="SM00969">
    <property type="entry name" value="SOCS_box"/>
    <property type="match status" value="1"/>
</dbReference>
<dbReference type="PROSITE" id="PS50001">
    <property type="entry name" value="SH2"/>
    <property type="match status" value="1"/>
</dbReference>
<dbReference type="InterPro" id="IPR001496">
    <property type="entry name" value="SOCS_box"/>
</dbReference>
<accession>T1IYW0</accession>
<dbReference type="OMA" id="QYSCAQF"/>
<evidence type="ECO:0000313" key="9">
    <source>
        <dbReference type="Proteomes" id="UP000014500"/>
    </source>
</evidence>
<keyword evidence="3" id="KW-0833">Ubl conjugation pathway</keyword>
<dbReference type="HOGENOM" id="CLU_079452_4_1_1"/>
<evidence type="ECO:0000313" key="8">
    <source>
        <dbReference type="EnsemblMetazoa" id="SMAR006428-PA"/>
    </source>
</evidence>
<dbReference type="SUPFAM" id="SSF55550">
    <property type="entry name" value="SH2 domain"/>
    <property type="match status" value="1"/>
</dbReference>
<dbReference type="PANTHER" id="PTHR10155">
    <property type="entry name" value="PHOSPHATIDYLINOSITOL 3-KINASE REGULATORY SUBUNIT"/>
    <property type="match status" value="1"/>
</dbReference>
<dbReference type="Gene3D" id="1.10.750.20">
    <property type="entry name" value="SOCS box"/>
    <property type="match status" value="1"/>
</dbReference>
<dbReference type="SMART" id="SM00253">
    <property type="entry name" value="SOCS"/>
    <property type="match status" value="1"/>
</dbReference>
<dbReference type="GO" id="GO:0046935">
    <property type="term" value="F:1-phosphatidylinositol-3-kinase regulator activity"/>
    <property type="evidence" value="ECO:0007669"/>
    <property type="project" value="TreeGrafter"/>
</dbReference>
<dbReference type="GO" id="GO:0009968">
    <property type="term" value="P:negative regulation of signal transduction"/>
    <property type="evidence" value="ECO:0007669"/>
    <property type="project" value="UniProtKB-KW"/>
</dbReference>
<dbReference type="GO" id="GO:0035556">
    <property type="term" value="P:intracellular signal transduction"/>
    <property type="evidence" value="ECO:0007669"/>
    <property type="project" value="InterPro"/>
</dbReference>
<dbReference type="AlphaFoldDB" id="T1IYW0"/>
<reference evidence="8" key="2">
    <citation type="submission" date="2015-02" db="UniProtKB">
        <authorList>
            <consortium name="EnsemblMetazoa"/>
        </authorList>
    </citation>
    <scope>IDENTIFICATION</scope>
</reference>
<evidence type="ECO:0000256" key="1">
    <source>
        <dbReference type="ARBA" id="ARBA00022604"/>
    </source>
</evidence>
<evidence type="ECO:0000256" key="5">
    <source>
        <dbReference type="PROSITE-ProRule" id="PRU00191"/>
    </source>
</evidence>
<name>T1IYW0_STRMM</name>
<dbReference type="SUPFAM" id="SSF158235">
    <property type="entry name" value="SOCS box-like"/>
    <property type="match status" value="1"/>
</dbReference>
<dbReference type="SMART" id="SM00252">
    <property type="entry name" value="SH2"/>
    <property type="match status" value="1"/>
</dbReference>
<dbReference type="PROSITE" id="PS50225">
    <property type="entry name" value="SOCS"/>
    <property type="match status" value="1"/>
</dbReference>
<dbReference type="InterPro" id="IPR036860">
    <property type="entry name" value="SH2_dom_sf"/>
</dbReference>
<dbReference type="GO" id="GO:0005942">
    <property type="term" value="C:phosphatidylinositol 3-kinase complex"/>
    <property type="evidence" value="ECO:0007669"/>
    <property type="project" value="TreeGrafter"/>
</dbReference>
<evidence type="ECO:0000259" key="7">
    <source>
        <dbReference type="PROSITE" id="PS50225"/>
    </source>
</evidence>